<keyword evidence="1" id="KW-0479">Metal-binding</keyword>
<proteinExistence type="predicted"/>
<organism evidence="4 5">
    <name type="scientific">Mytilus edulis</name>
    <name type="common">Blue mussel</name>
    <dbReference type="NCBI Taxonomy" id="6550"/>
    <lineage>
        <taxon>Eukaryota</taxon>
        <taxon>Metazoa</taxon>
        <taxon>Spiralia</taxon>
        <taxon>Lophotrochozoa</taxon>
        <taxon>Mollusca</taxon>
        <taxon>Bivalvia</taxon>
        <taxon>Autobranchia</taxon>
        <taxon>Pteriomorphia</taxon>
        <taxon>Mytilida</taxon>
        <taxon>Mytiloidea</taxon>
        <taxon>Mytilidae</taxon>
        <taxon>Mytilinae</taxon>
        <taxon>Mytilus</taxon>
    </lineage>
</organism>
<evidence type="ECO:0000259" key="3">
    <source>
        <dbReference type="PROSITE" id="PS50119"/>
    </source>
</evidence>
<keyword evidence="1" id="KW-0862">Zinc</keyword>
<dbReference type="CDD" id="cd19757">
    <property type="entry name" value="Bbox1"/>
    <property type="match status" value="1"/>
</dbReference>
<dbReference type="Proteomes" id="UP000683360">
    <property type="component" value="Unassembled WGS sequence"/>
</dbReference>
<name>A0A8S3Q9K9_MYTED</name>
<dbReference type="EMBL" id="CAJPWZ010000439">
    <property type="protein sequence ID" value="CAG2192721.1"/>
    <property type="molecule type" value="Genomic_DNA"/>
</dbReference>
<dbReference type="InterPro" id="IPR000315">
    <property type="entry name" value="Znf_B-box"/>
</dbReference>
<comment type="caution">
    <text evidence="4">The sequence shown here is derived from an EMBL/GenBank/DDBJ whole genome shotgun (WGS) entry which is preliminary data.</text>
</comment>
<dbReference type="PROSITE" id="PS50119">
    <property type="entry name" value="ZF_BBOX"/>
    <property type="match status" value="2"/>
</dbReference>
<gene>
    <name evidence="4" type="ORF">MEDL_7870</name>
</gene>
<dbReference type="SMART" id="SM00336">
    <property type="entry name" value="BBOX"/>
    <property type="match status" value="2"/>
</dbReference>
<protein>
    <recommendedName>
        <fullName evidence="3">B box-type domain-containing protein</fullName>
    </recommendedName>
</protein>
<dbReference type="AlphaFoldDB" id="A0A8S3Q9K9"/>
<feature type="domain" description="B box-type" evidence="3">
    <location>
        <begin position="73"/>
        <end position="114"/>
    </location>
</feature>
<evidence type="ECO:0000313" key="5">
    <source>
        <dbReference type="Proteomes" id="UP000683360"/>
    </source>
</evidence>
<dbReference type="GO" id="GO:0061630">
    <property type="term" value="F:ubiquitin protein ligase activity"/>
    <property type="evidence" value="ECO:0007669"/>
    <property type="project" value="TreeGrafter"/>
</dbReference>
<keyword evidence="1" id="KW-0863">Zinc-finger</keyword>
<evidence type="ECO:0000313" key="4">
    <source>
        <dbReference type="EMBL" id="CAG2192721.1"/>
    </source>
</evidence>
<feature type="coiled-coil region" evidence="2">
    <location>
        <begin position="108"/>
        <end position="135"/>
    </location>
</feature>
<reference evidence="4" key="1">
    <citation type="submission" date="2021-03" db="EMBL/GenBank/DDBJ databases">
        <authorList>
            <person name="Bekaert M."/>
        </authorList>
    </citation>
    <scope>NUCLEOTIDE SEQUENCE</scope>
</reference>
<accession>A0A8S3Q9K9</accession>
<dbReference type="InterPro" id="IPR047153">
    <property type="entry name" value="TRIM45/56/19-like"/>
</dbReference>
<sequence>MAATSKGAQSALVCEFCEIETKIMGKCIDCSLLLCTKCSDKLHSKLKQAADHRIVKLKDLSDYSQELPITLKFKSANCKMHKSQMYCLYCKTCEALACPSCILSSHQSHNLEEMRKTIQEKIDDVKNMNKKLEVSLAQKIGNKKTNIELQALEKKWKLDDKTLSNEENGLNVQLTELHCSSSSIQSVIEKGDVENIVSLITTSTTSTSQKLLRLSECSEPDIQLLGFIPGNVDLAMSPKLLGSFISYRTIKYVIPPIDPMCMALSNNGNVTISDGSQITECNPRDNMNILRSIQCKCRELGYSKSNDIFVLTAHELQKIHATGRLKSIHDFTPYLSTTFHISEENDLTIALELEKEEQSNKKYPVKIVVLTMNGKIKQEYNFSELVFIQCNSIVKTSEELFCLASRTTTDSSLRTVKMINTNREIKWEYPLNLAKEITIDNFDPGEVTESRQGNIIMTEITSSALHILDKAGQVLKIVSTFQFGIQNPGLIANDLIGNLCISGECYKLGHDILCVLETTGF</sequence>
<dbReference type="Gene3D" id="3.30.160.60">
    <property type="entry name" value="Classic Zinc Finger"/>
    <property type="match status" value="1"/>
</dbReference>
<dbReference type="PANTHER" id="PTHR25462">
    <property type="entry name" value="BONUS, ISOFORM C-RELATED"/>
    <property type="match status" value="1"/>
</dbReference>
<dbReference type="GO" id="GO:0008270">
    <property type="term" value="F:zinc ion binding"/>
    <property type="evidence" value="ECO:0007669"/>
    <property type="project" value="UniProtKB-KW"/>
</dbReference>
<dbReference type="PANTHER" id="PTHR25462:SF291">
    <property type="entry name" value="E3 UBIQUITIN-PROTEIN LIGASE TRIM45"/>
    <property type="match status" value="1"/>
</dbReference>
<dbReference type="SUPFAM" id="SSF57845">
    <property type="entry name" value="B-box zinc-binding domain"/>
    <property type="match status" value="1"/>
</dbReference>
<evidence type="ECO:0000256" key="1">
    <source>
        <dbReference type="PROSITE-ProRule" id="PRU00024"/>
    </source>
</evidence>
<keyword evidence="2" id="KW-0175">Coiled coil</keyword>
<dbReference type="Pfam" id="PF00643">
    <property type="entry name" value="zf-B_box"/>
    <property type="match status" value="1"/>
</dbReference>
<dbReference type="OrthoDB" id="6108580at2759"/>
<evidence type="ECO:0000256" key="2">
    <source>
        <dbReference type="SAM" id="Coils"/>
    </source>
</evidence>
<keyword evidence="5" id="KW-1185">Reference proteome</keyword>
<feature type="domain" description="B box-type" evidence="3">
    <location>
        <begin position="9"/>
        <end position="57"/>
    </location>
</feature>